<keyword evidence="5" id="KW-1185">Reference proteome</keyword>
<dbReference type="Proteomes" id="UP000317093">
    <property type="component" value="Chromosome"/>
</dbReference>
<evidence type="ECO:0000313" key="5">
    <source>
        <dbReference type="Proteomes" id="UP000317093"/>
    </source>
</evidence>
<dbReference type="InterPro" id="IPR017847">
    <property type="entry name" value="T6SS_RhsGE_Vgr_subset"/>
</dbReference>
<dbReference type="NCBIfam" id="TIGR03361">
    <property type="entry name" value="VI_Rhs_Vgr"/>
    <property type="match status" value="1"/>
</dbReference>
<dbReference type="EMBL" id="CP036279">
    <property type="protein sequence ID" value="QDU61473.1"/>
    <property type="molecule type" value="Genomic_DNA"/>
</dbReference>
<dbReference type="Gene3D" id="3.55.50.10">
    <property type="entry name" value="Baseplate protein-like domains"/>
    <property type="match status" value="1"/>
</dbReference>
<dbReference type="SUPFAM" id="SSF69349">
    <property type="entry name" value="Phage fibre proteins"/>
    <property type="match status" value="1"/>
</dbReference>
<accession>A0A518B399</accession>
<dbReference type="Gene3D" id="4.10.220.110">
    <property type="match status" value="1"/>
</dbReference>
<dbReference type="Pfam" id="PF04717">
    <property type="entry name" value="Phage_base_V"/>
    <property type="match status" value="1"/>
</dbReference>
<gene>
    <name evidence="4" type="ORF">Pan216_23330</name>
</gene>
<comment type="similarity">
    <text evidence="1">Belongs to the VgrG protein family.</text>
</comment>
<dbReference type="InterPro" id="IPR006533">
    <property type="entry name" value="T6SS_Vgr_RhsGE"/>
</dbReference>
<dbReference type="InterPro" id="IPR037026">
    <property type="entry name" value="Vgr_OB-fold_dom_sf"/>
</dbReference>
<dbReference type="NCBIfam" id="TIGR01646">
    <property type="entry name" value="vgr_GE"/>
    <property type="match status" value="1"/>
</dbReference>
<dbReference type="Gene3D" id="2.40.50.230">
    <property type="entry name" value="Gp5 N-terminal domain"/>
    <property type="match status" value="1"/>
</dbReference>
<dbReference type="Gene3D" id="2.30.110.50">
    <property type="match status" value="1"/>
</dbReference>
<proteinExistence type="inferred from homology"/>
<evidence type="ECO:0000259" key="3">
    <source>
        <dbReference type="Pfam" id="PF04717"/>
    </source>
</evidence>
<organism evidence="4 5">
    <name type="scientific">Kolteria novifilia</name>
    <dbReference type="NCBI Taxonomy" id="2527975"/>
    <lineage>
        <taxon>Bacteria</taxon>
        <taxon>Pseudomonadati</taxon>
        <taxon>Planctomycetota</taxon>
        <taxon>Planctomycetia</taxon>
        <taxon>Kolteriales</taxon>
        <taxon>Kolteriaceae</taxon>
        <taxon>Kolteria</taxon>
    </lineage>
</organism>
<feature type="domain" description="Gp5/Type VI secretion system Vgr protein OB-fold" evidence="3">
    <location>
        <begin position="406"/>
        <end position="474"/>
    </location>
</feature>
<dbReference type="RefSeq" id="WP_419193521.1">
    <property type="nucleotide sequence ID" value="NZ_CP036279.1"/>
</dbReference>
<sequence length="911" mass="99506">MSSVETAQWIALTTPLGTDTFHVTRFEGREEISRLFVFKLDLLVDNATTIDVRDVVGRPASLRLRDIGAGERFFHGIIRSLRRRRRDATFTHYQAELVPACWPLARTRRSRIFQRKTVRQVLEVVLRGYDVAFELRADYEPREYRVQYQESDIDFVNRVLEEEGLYFYFRHTESAHQLVIADTSTQSATLPGLNPLPFRATQGESSIDPSVSEWEIVQDVATGRVSIADTAYGLTQRDVLASRVPERQIRVGTEDRPVLTWNDDIEATQYPGHFAQWYEQEGNGGVSLDGIFAESTRLVDHLLEADLMGSFWVDGRSNAVLLSPGFRFALTGDAPHDGEYFLRSVAHVATQPPPRAGGEEPSSYANSFRCIPVSLPFRQRRRTPRPTIAGVQTAIVVGPQGEEISTDTLGRVRVRFPWVREESGGAEESVSIRVAQLWAGQGWGANVIPRVGQEVVVAFEEGDPERPLIVGSVYNATQRPPFTLPEERTRMGIRSDSRGGDASNFSELRIEDASGREHVKLHSERDLFIDTERRREELVGERYWIGVGFPFPSGSSNGGFLSEPNDNSQTSAPASPLAPSTPPTTTPAAPATTGLDDPRVAFNSHPRPEAPTRYESDEDEVVTSSDLDPGPTIGHYSANGYYEEYVVGSRSEVTQGYTRQQYGLPDAITSREIVNHGPVVETINGNHLETIDGDYVSRVTGRREVMMEGESDLSVAMGARQAVTIGNNTVVNLGGFQLNNVGLITSLSIGVGLSITAQERNISMTARGLDCNLNADLLRTSVNVGLYEVSYQNTESSRRSDIKRETTVMTSYAVTAGTDLMLTSAALVKASAPVVLIDGMATVDITAGVLTLDGAAITLQSSAIALTAPTTITGATSITGAVNVTGASVFTGPVNVVGALTVNGKPVMTMG</sequence>
<protein>
    <submittedName>
        <fullName evidence="4">Phage-related baseplate assembly protein</fullName>
    </submittedName>
</protein>
<evidence type="ECO:0000256" key="1">
    <source>
        <dbReference type="ARBA" id="ARBA00005558"/>
    </source>
</evidence>
<dbReference type="Pfam" id="PF05954">
    <property type="entry name" value="Phage_GPD"/>
    <property type="match status" value="1"/>
</dbReference>
<evidence type="ECO:0000256" key="2">
    <source>
        <dbReference type="SAM" id="MobiDB-lite"/>
    </source>
</evidence>
<feature type="region of interest" description="Disordered" evidence="2">
    <location>
        <begin position="556"/>
        <end position="635"/>
    </location>
</feature>
<reference evidence="4 5" key="1">
    <citation type="submission" date="2019-02" db="EMBL/GenBank/DDBJ databases">
        <title>Deep-cultivation of Planctomycetes and their phenomic and genomic characterization uncovers novel biology.</title>
        <authorList>
            <person name="Wiegand S."/>
            <person name="Jogler M."/>
            <person name="Boedeker C."/>
            <person name="Pinto D."/>
            <person name="Vollmers J."/>
            <person name="Rivas-Marin E."/>
            <person name="Kohn T."/>
            <person name="Peeters S.H."/>
            <person name="Heuer A."/>
            <person name="Rast P."/>
            <person name="Oberbeckmann S."/>
            <person name="Bunk B."/>
            <person name="Jeske O."/>
            <person name="Meyerdierks A."/>
            <person name="Storesund J.E."/>
            <person name="Kallscheuer N."/>
            <person name="Luecker S."/>
            <person name="Lage O.M."/>
            <person name="Pohl T."/>
            <person name="Merkel B.J."/>
            <person name="Hornburger P."/>
            <person name="Mueller R.-W."/>
            <person name="Bruemmer F."/>
            <person name="Labrenz M."/>
            <person name="Spormann A.M."/>
            <person name="Op den Camp H."/>
            <person name="Overmann J."/>
            <person name="Amann R."/>
            <person name="Jetten M.S.M."/>
            <person name="Mascher T."/>
            <person name="Medema M.H."/>
            <person name="Devos D.P."/>
            <person name="Kaster A.-K."/>
            <person name="Ovreas L."/>
            <person name="Rohde M."/>
            <person name="Galperin M.Y."/>
            <person name="Jogler C."/>
        </authorList>
    </citation>
    <scope>NUCLEOTIDE SEQUENCE [LARGE SCALE GENOMIC DNA]</scope>
    <source>
        <strain evidence="4 5">Pan216</strain>
    </source>
</reference>
<name>A0A518B399_9BACT</name>
<feature type="compositionally biased region" description="Basic and acidic residues" evidence="2">
    <location>
        <begin position="606"/>
        <end position="615"/>
    </location>
</feature>
<dbReference type="AlphaFoldDB" id="A0A518B399"/>
<dbReference type="InterPro" id="IPR006531">
    <property type="entry name" value="Gp5/Vgr_OB"/>
</dbReference>
<evidence type="ECO:0000313" key="4">
    <source>
        <dbReference type="EMBL" id="QDU61473.1"/>
    </source>
</evidence>
<dbReference type="SUPFAM" id="SSF69255">
    <property type="entry name" value="gp5 N-terminal domain-like"/>
    <property type="match status" value="1"/>
</dbReference>
<dbReference type="SUPFAM" id="SSF69279">
    <property type="entry name" value="Phage tail proteins"/>
    <property type="match status" value="2"/>
</dbReference>
<dbReference type="KEGG" id="knv:Pan216_23330"/>